<dbReference type="OrthoDB" id="9794225at2"/>
<dbReference type="InterPro" id="IPR004481">
    <property type="entry name" value="K/Na/Ca-exchanger"/>
</dbReference>
<dbReference type="PANTHER" id="PTHR10846">
    <property type="entry name" value="SODIUM/POTASSIUM/CALCIUM EXCHANGER"/>
    <property type="match status" value="1"/>
</dbReference>
<feature type="domain" description="Sodium/calcium exchanger membrane region" evidence="6">
    <location>
        <begin position="179"/>
        <end position="315"/>
    </location>
</feature>
<feature type="transmembrane region" description="Helical" evidence="5">
    <location>
        <begin position="135"/>
        <end position="153"/>
    </location>
</feature>
<organism evidence="7 8">
    <name type="scientific">Nitrosococcus halophilus (strain Nc4)</name>
    <dbReference type="NCBI Taxonomy" id="472759"/>
    <lineage>
        <taxon>Bacteria</taxon>
        <taxon>Pseudomonadati</taxon>
        <taxon>Pseudomonadota</taxon>
        <taxon>Gammaproteobacteria</taxon>
        <taxon>Chromatiales</taxon>
        <taxon>Chromatiaceae</taxon>
        <taxon>Nitrosococcus</taxon>
    </lineage>
</organism>
<evidence type="ECO:0000256" key="5">
    <source>
        <dbReference type="SAM" id="Phobius"/>
    </source>
</evidence>
<feature type="transmembrane region" description="Helical" evidence="5">
    <location>
        <begin position="304"/>
        <end position="321"/>
    </location>
</feature>
<gene>
    <name evidence="7" type="ordered locus">Nhal_2709</name>
</gene>
<evidence type="ECO:0000313" key="7">
    <source>
        <dbReference type="EMBL" id="ADE15784.1"/>
    </source>
</evidence>
<keyword evidence="3 5" id="KW-1133">Transmembrane helix</keyword>
<feature type="transmembrane region" description="Helical" evidence="5">
    <location>
        <begin position="35"/>
        <end position="55"/>
    </location>
</feature>
<evidence type="ECO:0000256" key="2">
    <source>
        <dbReference type="ARBA" id="ARBA00022692"/>
    </source>
</evidence>
<protein>
    <submittedName>
        <fullName evidence="7">Sodium/calcium exchanger membrane region</fullName>
    </submittedName>
</protein>
<evidence type="ECO:0000313" key="8">
    <source>
        <dbReference type="Proteomes" id="UP000001844"/>
    </source>
</evidence>
<feature type="transmembrane region" description="Helical" evidence="5">
    <location>
        <begin position="212"/>
        <end position="235"/>
    </location>
</feature>
<dbReference type="InterPro" id="IPR004837">
    <property type="entry name" value="NaCa_Exmemb"/>
</dbReference>
<dbReference type="GO" id="GO:0006874">
    <property type="term" value="P:intracellular calcium ion homeostasis"/>
    <property type="evidence" value="ECO:0007669"/>
    <property type="project" value="TreeGrafter"/>
</dbReference>
<feature type="transmembrane region" description="Helical" evidence="5">
    <location>
        <begin position="110"/>
        <end position="129"/>
    </location>
</feature>
<reference evidence="8" key="1">
    <citation type="submission" date="2010-04" db="EMBL/GenBank/DDBJ databases">
        <title>Complete genome sequence of Nitrosococcus halophilus Nc4, a salt-adapted, aerobic obligate ammonia-oxidizing sulfur purple bacterium.</title>
        <authorList>
            <consortium name="US DOE Joint Genome Institute"/>
            <person name="Campbell M.A."/>
            <person name="Malfatti S.A."/>
            <person name="Chain P.S.G."/>
            <person name="Heidelberg J.F."/>
            <person name="Ward B.B."/>
            <person name="Klotz M.G."/>
        </authorList>
    </citation>
    <scope>NUCLEOTIDE SEQUENCE [LARGE SCALE GENOMIC DNA]</scope>
    <source>
        <strain evidence="8">Nc4</strain>
    </source>
</reference>
<evidence type="ECO:0000256" key="4">
    <source>
        <dbReference type="ARBA" id="ARBA00023136"/>
    </source>
</evidence>
<dbReference type="EMBL" id="CP001798">
    <property type="protein sequence ID" value="ADE15784.1"/>
    <property type="molecule type" value="Genomic_DNA"/>
</dbReference>
<sequence length="330" mass="35737">MTTEFLTIIVGIALILGLAEVITRNAIGLSEHFQVSGSFIGLTILSVGTSIPEIMTHLAGSARILQQPETMDRFSGLVVGANTGATIFEQNFSLPLISLVGTIVIMRQLLIAKVGVLVGTSVLVWFFSVDGEIDRIEGFILVTVYGAYLLYLAQHQQLTQEMVFQEADKRQQPVLKQSLLIVLSFGVMAVAADQVVDSANRLVDLLSISASLLGILLLGIAAALPELTIAFLSIFKGHQEISAGVLIGSNITNFLLGIGLGALVSRYTVPDPIIYYDLPVKVATAILLYFFLLHNEVLSRRKAAILILLFIGYLLGRSTHFPEDFPQLVV</sequence>
<dbReference type="AlphaFoldDB" id="D5BXA1"/>
<dbReference type="HOGENOM" id="CLU_007948_0_1_6"/>
<accession>D5BXA1</accession>
<dbReference type="Gene3D" id="1.20.1420.30">
    <property type="entry name" value="NCX, central ion-binding region"/>
    <property type="match status" value="2"/>
</dbReference>
<dbReference type="PANTHER" id="PTHR10846:SF8">
    <property type="entry name" value="INNER MEMBRANE PROTEIN YRBG"/>
    <property type="match status" value="1"/>
</dbReference>
<feature type="transmembrane region" description="Helical" evidence="5">
    <location>
        <begin position="273"/>
        <end position="292"/>
    </location>
</feature>
<dbReference type="eggNOG" id="COG0530">
    <property type="taxonomic scope" value="Bacteria"/>
</dbReference>
<dbReference type="InterPro" id="IPR044880">
    <property type="entry name" value="NCX_ion-bd_dom_sf"/>
</dbReference>
<dbReference type="Proteomes" id="UP000001844">
    <property type="component" value="Chromosome"/>
</dbReference>
<evidence type="ECO:0000259" key="6">
    <source>
        <dbReference type="Pfam" id="PF01699"/>
    </source>
</evidence>
<dbReference type="GO" id="GO:0005262">
    <property type="term" value="F:calcium channel activity"/>
    <property type="evidence" value="ECO:0007669"/>
    <property type="project" value="TreeGrafter"/>
</dbReference>
<evidence type="ECO:0000256" key="1">
    <source>
        <dbReference type="ARBA" id="ARBA00004141"/>
    </source>
</evidence>
<keyword evidence="8" id="KW-1185">Reference proteome</keyword>
<comment type="subcellular location">
    <subcellularLocation>
        <location evidence="1">Membrane</location>
        <topology evidence="1">Multi-pass membrane protein</topology>
    </subcellularLocation>
</comment>
<keyword evidence="2 5" id="KW-0812">Transmembrane</keyword>
<evidence type="ECO:0000256" key="3">
    <source>
        <dbReference type="ARBA" id="ARBA00022989"/>
    </source>
</evidence>
<feature type="domain" description="Sodium/calcium exchanger membrane region" evidence="6">
    <location>
        <begin position="5"/>
        <end position="152"/>
    </location>
</feature>
<feature type="transmembrane region" description="Helical" evidence="5">
    <location>
        <begin position="247"/>
        <end position="267"/>
    </location>
</feature>
<proteinExistence type="predicted"/>
<dbReference type="GO" id="GO:0005886">
    <property type="term" value="C:plasma membrane"/>
    <property type="evidence" value="ECO:0007669"/>
    <property type="project" value="TreeGrafter"/>
</dbReference>
<dbReference type="Pfam" id="PF01699">
    <property type="entry name" value="Na_Ca_ex"/>
    <property type="match status" value="2"/>
</dbReference>
<dbReference type="GO" id="GO:0008273">
    <property type="term" value="F:calcium, potassium:sodium antiporter activity"/>
    <property type="evidence" value="ECO:0007669"/>
    <property type="project" value="TreeGrafter"/>
</dbReference>
<dbReference type="RefSeq" id="WP_013033644.1">
    <property type="nucleotide sequence ID" value="NC_013960.1"/>
</dbReference>
<dbReference type="KEGG" id="nhl:Nhal_2709"/>
<feature type="transmembrane region" description="Helical" evidence="5">
    <location>
        <begin position="174"/>
        <end position="192"/>
    </location>
</feature>
<keyword evidence="4 5" id="KW-0472">Membrane</keyword>
<name>D5BXA1_NITHN</name>